<dbReference type="SUPFAM" id="SSF52151">
    <property type="entry name" value="FabD/lysophospholipase-like"/>
    <property type="match status" value="1"/>
</dbReference>
<dbReference type="InterPro" id="IPR009081">
    <property type="entry name" value="PP-bd_ACP"/>
</dbReference>
<dbReference type="InterPro" id="IPR036736">
    <property type="entry name" value="ACP-like_sf"/>
</dbReference>
<dbReference type="Pfam" id="PF00698">
    <property type="entry name" value="Acyl_transf_1"/>
    <property type="match status" value="1"/>
</dbReference>
<dbReference type="PROSITE" id="PS00606">
    <property type="entry name" value="KS3_1"/>
    <property type="match status" value="1"/>
</dbReference>
<dbReference type="InterPro" id="IPR016035">
    <property type="entry name" value="Acyl_Trfase/lysoPLipase"/>
</dbReference>
<dbReference type="SMART" id="SM00826">
    <property type="entry name" value="PKS_DH"/>
    <property type="match status" value="1"/>
</dbReference>
<dbReference type="PROSITE" id="PS52004">
    <property type="entry name" value="KS3_2"/>
    <property type="match status" value="1"/>
</dbReference>
<dbReference type="OrthoDB" id="499075at2"/>
<dbReference type="SUPFAM" id="SSF53901">
    <property type="entry name" value="Thiolase-like"/>
    <property type="match status" value="1"/>
</dbReference>
<dbReference type="PROSITE" id="PS50075">
    <property type="entry name" value="CARRIER"/>
    <property type="match status" value="1"/>
</dbReference>
<dbReference type="GO" id="GO:0004312">
    <property type="term" value="F:fatty acid synthase activity"/>
    <property type="evidence" value="ECO:0007669"/>
    <property type="project" value="TreeGrafter"/>
</dbReference>
<dbReference type="Proteomes" id="UP000029738">
    <property type="component" value="Unassembled WGS sequence"/>
</dbReference>
<dbReference type="RefSeq" id="WP_050045664.1">
    <property type="nucleotide sequence ID" value="NZ_JHEG04000001.1"/>
</dbReference>
<dbReference type="Pfam" id="PF22621">
    <property type="entry name" value="CurL-like_PKS_C"/>
    <property type="match status" value="1"/>
</dbReference>
<dbReference type="Pfam" id="PF02801">
    <property type="entry name" value="Ketoacyl-synt_C"/>
    <property type="match status" value="1"/>
</dbReference>
<dbReference type="EMBL" id="JHEG04000001">
    <property type="protein sequence ID" value="KAF3885901.1"/>
    <property type="molecule type" value="Genomic_DNA"/>
</dbReference>
<evidence type="ECO:0000259" key="7">
    <source>
        <dbReference type="PROSITE" id="PS52019"/>
    </source>
</evidence>
<dbReference type="GO" id="GO:0004315">
    <property type="term" value="F:3-oxoacyl-[acyl-carrier-protein] synthase activity"/>
    <property type="evidence" value="ECO:0007669"/>
    <property type="project" value="InterPro"/>
</dbReference>
<dbReference type="Pfam" id="PF00550">
    <property type="entry name" value="PP-binding"/>
    <property type="match status" value="1"/>
</dbReference>
<dbReference type="Gene3D" id="3.10.129.10">
    <property type="entry name" value="Hotdog Thioesterase"/>
    <property type="match status" value="1"/>
</dbReference>
<dbReference type="InterPro" id="IPR018201">
    <property type="entry name" value="Ketoacyl_synth_AS"/>
</dbReference>
<dbReference type="FunFam" id="3.40.47.10:FF:000019">
    <property type="entry name" value="Polyketide synthase type I"/>
    <property type="match status" value="1"/>
</dbReference>
<evidence type="ECO:0000259" key="5">
    <source>
        <dbReference type="PROSITE" id="PS50075"/>
    </source>
</evidence>
<dbReference type="InterPro" id="IPR050091">
    <property type="entry name" value="PKS_NRPS_Biosynth_Enz"/>
</dbReference>
<evidence type="ECO:0000259" key="6">
    <source>
        <dbReference type="PROSITE" id="PS52004"/>
    </source>
</evidence>
<dbReference type="Pfam" id="PF21089">
    <property type="entry name" value="PKS_DH_N"/>
    <property type="match status" value="1"/>
</dbReference>
<gene>
    <name evidence="8" type="ORF">DA73_0400010790</name>
</gene>
<keyword evidence="2" id="KW-0597">Phosphoprotein</keyword>
<accession>A0A8S9SZT8</accession>
<dbReference type="InterPro" id="IPR014030">
    <property type="entry name" value="Ketoacyl_synth_N"/>
</dbReference>
<feature type="active site" description="Proton acceptor; for dehydratase activity" evidence="4">
    <location>
        <position position="886"/>
    </location>
</feature>
<dbReference type="GO" id="GO:0005737">
    <property type="term" value="C:cytoplasm"/>
    <property type="evidence" value="ECO:0007669"/>
    <property type="project" value="TreeGrafter"/>
</dbReference>
<dbReference type="SMART" id="SM00823">
    <property type="entry name" value="PKS_PP"/>
    <property type="match status" value="1"/>
</dbReference>
<dbReference type="Gene3D" id="3.40.47.10">
    <property type="match status" value="1"/>
</dbReference>
<dbReference type="InterPro" id="IPR049551">
    <property type="entry name" value="PKS_DH_C"/>
</dbReference>
<organism evidence="8 9">
    <name type="scientific">Tolypothrix bouteillei VB521301</name>
    <dbReference type="NCBI Taxonomy" id="1479485"/>
    <lineage>
        <taxon>Bacteria</taxon>
        <taxon>Bacillati</taxon>
        <taxon>Cyanobacteriota</taxon>
        <taxon>Cyanophyceae</taxon>
        <taxon>Nostocales</taxon>
        <taxon>Tolypothrichaceae</taxon>
        <taxon>Tolypothrix</taxon>
    </lineage>
</organism>
<dbReference type="Gene3D" id="1.10.1200.10">
    <property type="entry name" value="ACP-like"/>
    <property type="match status" value="1"/>
</dbReference>
<keyword evidence="1" id="KW-0596">Phosphopantetheine</keyword>
<dbReference type="InterPro" id="IPR049552">
    <property type="entry name" value="PKS_DH_N"/>
</dbReference>
<feature type="domain" description="Ketosynthase family 3 (KS3)" evidence="6">
    <location>
        <begin position="36"/>
        <end position="460"/>
    </location>
</feature>
<dbReference type="Pfam" id="PF14765">
    <property type="entry name" value="PS-DH"/>
    <property type="match status" value="1"/>
</dbReference>
<dbReference type="InterPro" id="IPR001227">
    <property type="entry name" value="Ac_transferase_dom_sf"/>
</dbReference>
<reference evidence="8" key="1">
    <citation type="journal article" date="2015" name="Genome Announc.">
        <title>Draft Genome Sequence of Tolypothrix boutellei Strain VB521301.</title>
        <authorList>
            <person name="Chandrababunaidu M.M."/>
            <person name="Singh D."/>
            <person name="Sen D."/>
            <person name="Bhan S."/>
            <person name="Das S."/>
            <person name="Gupta A."/>
            <person name="Adhikary S.P."/>
            <person name="Tripathy S."/>
        </authorList>
    </citation>
    <scope>NUCLEOTIDE SEQUENCE</scope>
    <source>
        <strain evidence="8">VB521301</strain>
    </source>
</reference>
<dbReference type="Gene3D" id="3.40.366.10">
    <property type="entry name" value="Malonyl-Coenzyme A Acyl Carrier Protein, domain 2"/>
    <property type="match status" value="1"/>
</dbReference>
<dbReference type="GO" id="GO:0031177">
    <property type="term" value="F:phosphopantetheine binding"/>
    <property type="evidence" value="ECO:0007669"/>
    <property type="project" value="InterPro"/>
</dbReference>
<keyword evidence="3" id="KW-0808">Transferase</keyword>
<dbReference type="SUPFAM" id="SSF47336">
    <property type="entry name" value="ACP-like"/>
    <property type="match status" value="1"/>
</dbReference>
<dbReference type="SMART" id="SM00827">
    <property type="entry name" value="PKS_AT"/>
    <property type="match status" value="1"/>
</dbReference>
<sequence>MNNPSEDSNHLSPLQRAVFAIKEMRSQLDTLERSRTEPIAIIGIGCQFPGNANEPEPFWQLLRNGVDATREIPTNRWNIDAYYDPNPKTPGKSYTRRGGFLDKVDEFDAEFFAISPREAVSMDPQQRLLLEVSYSALENAGIASDKLIGSQSGVFIGISARDYEQLSSFTDIDVYSATGNALSIAAGRLSYFLGLSGPALSVDTACSSSLVAVHLACQSLRNGECHLALAGGVQLILSPQTNISMSMMQALSPDGRCKTFDASADGYGRGEGCGIVVLKRLSDAIADRDNILALIRGSAVNQDGRSSGLTVPNGLAQNSLIRSALDNAKVEPSQVSYVETHGTGTSLGDPIEVKALGAVLGQRQPEEQPLMIGSVKTNIGHLEAAAGVAGLIKVVLAMQHQEIPPHLHLNQLNPLISLEKTSLKIPTKLTPWTSQEQQRRIAGVSSFGFSGTNAHVILEEAPQASQKKEGIERPVHILTLSAKTEAALKKLASRYELYFAGERDFCLGDICFTANTGRAHFAYRMAIVTTSLEQIRQQLAAFACGQHLQGLSTSQTALTKKAKVAFLFAGQGSHYIDMGRQLYETQPVFRHALKYCDQLLRPYLEQPLLSVLYPPPGVTSLLDRTTYTQAALFALEYSLAQLWLSWGIQPDAVMGHGVGKYVAGCVAGVFSVEDGLKLITHAFHTPLKEPILDSFAQIAAEVVYSSPKIDLASNVTGQFLKAEDVTRSQYWCRPIDEPANLKASLQMLHEQGYNVFVEIGPHSTFIEIGTPCLPEKAALWLPSLMKGQEDWQVLLQSLGSLYTEGIDVNWVNFDKDYNWRRLSLPTYPFERQRFWKNASEQKYQEVIIGSSKIAHPLLGRQLRSPLKQVQFESQFSIDLLPLVKDHGLQGVPVVNLVIYLEMVLAAAAEAFGQRTYILEDVFIPQALVFSKKDICTVQLILCPDEVSGKISFQIFSLISDEANKRTDWTMHSTGVLRFEQQDSTVLTQKPFSFTDIEAQSQKPFSGSQFYEMMAERGMNLGLSCQSLEQIWLQEGEVIGKVVTGLSEEANSQYYLPLDAIDACFQLLSASFAPETSDTYVIVGFESFQFYGYASTRTFWAKARLHSGKKNCARNEIIAGDVSLFDLAGQLVAEVINVQLKCLDRVALQPSFQAGRNELGIQFIETNHKEKDNFSTDKLLAMEPAERQRVLETYVIGELASSLQIPVTKLNSDMYLASMLDSLMAFEVRSRIESRLGVRVPMEKFFGDNTVTQLVQLLLNQLTLTNLVLSDATFDMNTEREKLSF</sequence>
<evidence type="ECO:0000256" key="4">
    <source>
        <dbReference type="PROSITE-ProRule" id="PRU01363"/>
    </source>
</evidence>
<evidence type="ECO:0000256" key="1">
    <source>
        <dbReference type="ARBA" id="ARBA00022450"/>
    </source>
</evidence>
<comment type="caution">
    <text evidence="8">The sequence shown here is derived from an EMBL/GenBank/DDBJ whole genome shotgun (WGS) entry which is preliminary data.</text>
</comment>
<dbReference type="PANTHER" id="PTHR43775">
    <property type="entry name" value="FATTY ACID SYNTHASE"/>
    <property type="match status" value="1"/>
</dbReference>
<dbReference type="GO" id="GO:0071770">
    <property type="term" value="P:DIM/DIP cell wall layer assembly"/>
    <property type="evidence" value="ECO:0007669"/>
    <property type="project" value="TreeGrafter"/>
</dbReference>
<dbReference type="Pfam" id="PF00109">
    <property type="entry name" value="ketoacyl-synt"/>
    <property type="match status" value="1"/>
</dbReference>
<feature type="domain" description="Carrier" evidence="5">
    <location>
        <begin position="1185"/>
        <end position="1261"/>
    </location>
</feature>
<dbReference type="Gene3D" id="3.10.129.120">
    <property type="match status" value="1"/>
</dbReference>
<dbReference type="InterPro" id="IPR016039">
    <property type="entry name" value="Thiolase-like"/>
</dbReference>
<dbReference type="InterPro" id="IPR049900">
    <property type="entry name" value="PKS_mFAS_DH"/>
</dbReference>
<protein>
    <submittedName>
        <fullName evidence="8">Type I polyketide synthase</fullName>
    </submittedName>
</protein>
<evidence type="ECO:0000256" key="3">
    <source>
        <dbReference type="ARBA" id="ARBA00022679"/>
    </source>
</evidence>
<dbReference type="GO" id="GO:0006633">
    <property type="term" value="P:fatty acid biosynthetic process"/>
    <property type="evidence" value="ECO:0007669"/>
    <property type="project" value="InterPro"/>
</dbReference>
<dbReference type="PANTHER" id="PTHR43775:SF37">
    <property type="entry name" value="SI:DKEY-61P9.11"/>
    <property type="match status" value="1"/>
</dbReference>
<evidence type="ECO:0000313" key="8">
    <source>
        <dbReference type="EMBL" id="KAF3885901.1"/>
    </source>
</evidence>
<dbReference type="Gene3D" id="3.30.70.3290">
    <property type="match status" value="1"/>
</dbReference>
<feature type="active site" description="Proton donor; for dehydratase activity" evidence="4">
    <location>
        <position position="1061"/>
    </location>
</feature>
<proteinExistence type="predicted"/>
<dbReference type="CDD" id="cd00833">
    <property type="entry name" value="PKS"/>
    <property type="match status" value="1"/>
</dbReference>
<feature type="region of interest" description="N-terminal hotdog fold" evidence="4">
    <location>
        <begin position="855"/>
        <end position="983"/>
    </location>
</feature>
<evidence type="ECO:0000256" key="2">
    <source>
        <dbReference type="ARBA" id="ARBA00022553"/>
    </source>
</evidence>
<reference evidence="8" key="2">
    <citation type="submission" date="2019-11" db="EMBL/GenBank/DDBJ databases">
        <title>Improved Assembly of Tolypothrix boutellei genome.</title>
        <authorList>
            <person name="Sarangi A.N."/>
            <person name="Mukherjee M."/>
            <person name="Ghosh S."/>
            <person name="Singh D."/>
            <person name="Das A."/>
            <person name="Kant S."/>
            <person name="Prusty A."/>
            <person name="Tripathy S."/>
        </authorList>
    </citation>
    <scope>NUCLEOTIDE SEQUENCE</scope>
    <source>
        <strain evidence="8">VB521301</strain>
    </source>
</reference>
<feature type="region of interest" description="C-terminal hotdog fold" evidence="4">
    <location>
        <begin position="1001"/>
        <end position="1148"/>
    </location>
</feature>
<dbReference type="SMART" id="SM00825">
    <property type="entry name" value="PKS_KS"/>
    <property type="match status" value="1"/>
</dbReference>
<feature type="domain" description="PKS/mFAS DH" evidence="7">
    <location>
        <begin position="855"/>
        <end position="1148"/>
    </location>
</feature>
<dbReference type="InterPro" id="IPR014031">
    <property type="entry name" value="Ketoacyl_synth_C"/>
</dbReference>
<evidence type="ECO:0000313" key="9">
    <source>
        <dbReference type="Proteomes" id="UP000029738"/>
    </source>
</evidence>
<dbReference type="PROSITE" id="PS52019">
    <property type="entry name" value="PKS_MFAS_DH"/>
    <property type="match status" value="1"/>
</dbReference>
<dbReference type="InterPro" id="IPR020807">
    <property type="entry name" value="PKS_DH"/>
</dbReference>
<keyword evidence="9" id="KW-1185">Reference proteome</keyword>
<dbReference type="GO" id="GO:0005886">
    <property type="term" value="C:plasma membrane"/>
    <property type="evidence" value="ECO:0007669"/>
    <property type="project" value="TreeGrafter"/>
</dbReference>
<dbReference type="InterPro" id="IPR020841">
    <property type="entry name" value="PKS_Beta-ketoAc_synthase_dom"/>
</dbReference>
<dbReference type="InterPro" id="IPR020806">
    <property type="entry name" value="PKS_PP-bd"/>
</dbReference>
<name>A0A8S9SZT8_9CYAN</name>
<dbReference type="InterPro" id="IPR014043">
    <property type="entry name" value="Acyl_transferase_dom"/>
</dbReference>